<feature type="domain" description="CRAL-TRIO" evidence="1">
    <location>
        <begin position="11"/>
        <end position="68"/>
    </location>
</feature>
<protein>
    <submittedName>
        <fullName evidence="2">Alpha-tocopherol transfer protein-like</fullName>
    </submittedName>
</protein>
<dbReference type="SUPFAM" id="SSF52087">
    <property type="entry name" value="CRAL/TRIO domain"/>
    <property type="match status" value="1"/>
</dbReference>
<sequence length="111" mass="13154">MRCFVPRYVPLIAKILRNSLPIRFKGIHIVNEGIVFRYAWAFFRHLLSEKIKNRQFKCIKLKQQLKQRLYEHNVTNLNSDIQNLGKNATLELNENNILTQNTTANEETLEQ</sequence>
<comment type="caution">
    <text evidence="2">The sequence shown here is derived from an EMBL/GenBank/DDBJ whole genome shotgun (WGS) entry which is preliminary data.</text>
</comment>
<dbReference type="OrthoDB" id="75724at2759"/>
<dbReference type="Pfam" id="PF00650">
    <property type="entry name" value="CRAL_TRIO"/>
    <property type="match status" value="1"/>
</dbReference>
<dbReference type="AlphaFoldDB" id="A0A8X6Y9S2"/>
<name>A0A8X6Y9S2_9ARAC</name>
<gene>
    <name evidence="2" type="primary">NCL1_19792</name>
    <name evidence="2" type="ORF">TNIN_437611</name>
</gene>
<keyword evidence="3" id="KW-1185">Reference proteome</keyword>
<proteinExistence type="predicted"/>
<dbReference type="InterPro" id="IPR001251">
    <property type="entry name" value="CRAL-TRIO_dom"/>
</dbReference>
<accession>A0A8X6Y9S2</accession>
<evidence type="ECO:0000313" key="3">
    <source>
        <dbReference type="Proteomes" id="UP000886998"/>
    </source>
</evidence>
<dbReference type="Proteomes" id="UP000886998">
    <property type="component" value="Unassembled WGS sequence"/>
</dbReference>
<dbReference type="EMBL" id="BMAV01016305">
    <property type="protein sequence ID" value="GFY66945.1"/>
    <property type="molecule type" value="Genomic_DNA"/>
</dbReference>
<evidence type="ECO:0000313" key="2">
    <source>
        <dbReference type="EMBL" id="GFY66945.1"/>
    </source>
</evidence>
<reference evidence="2" key="1">
    <citation type="submission" date="2020-08" db="EMBL/GenBank/DDBJ databases">
        <title>Multicomponent nature underlies the extraordinary mechanical properties of spider dragline silk.</title>
        <authorList>
            <person name="Kono N."/>
            <person name="Nakamura H."/>
            <person name="Mori M."/>
            <person name="Yoshida Y."/>
            <person name="Ohtoshi R."/>
            <person name="Malay A.D."/>
            <person name="Moran D.A.P."/>
            <person name="Tomita M."/>
            <person name="Numata K."/>
            <person name="Arakawa K."/>
        </authorList>
    </citation>
    <scope>NUCLEOTIDE SEQUENCE</scope>
</reference>
<evidence type="ECO:0000259" key="1">
    <source>
        <dbReference type="Pfam" id="PF00650"/>
    </source>
</evidence>
<dbReference type="Gene3D" id="3.40.525.10">
    <property type="entry name" value="CRAL-TRIO lipid binding domain"/>
    <property type="match status" value="1"/>
</dbReference>
<dbReference type="InterPro" id="IPR036865">
    <property type="entry name" value="CRAL-TRIO_dom_sf"/>
</dbReference>
<organism evidence="2 3">
    <name type="scientific">Trichonephila inaurata madagascariensis</name>
    <dbReference type="NCBI Taxonomy" id="2747483"/>
    <lineage>
        <taxon>Eukaryota</taxon>
        <taxon>Metazoa</taxon>
        <taxon>Ecdysozoa</taxon>
        <taxon>Arthropoda</taxon>
        <taxon>Chelicerata</taxon>
        <taxon>Arachnida</taxon>
        <taxon>Araneae</taxon>
        <taxon>Araneomorphae</taxon>
        <taxon>Entelegynae</taxon>
        <taxon>Araneoidea</taxon>
        <taxon>Nephilidae</taxon>
        <taxon>Trichonephila</taxon>
        <taxon>Trichonephila inaurata</taxon>
    </lineage>
</organism>